<comment type="caution">
    <text evidence="1">The sequence shown here is derived from an EMBL/GenBank/DDBJ whole genome shotgun (WGS) entry which is preliminary data.</text>
</comment>
<evidence type="ECO:0000313" key="2">
    <source>
        <dbReference type="Proteomes" id="UP001202827"/>
    </source>
</evidence>
<dbReference type="SUPFAM" id="SSF52091">
    <property type="entry name" value="SpoIIaa-like"/>
    <property type="match status" value="1"/>
</dbReference>
<accession>A0ABT0IVN2</accession>
<dbReference type="Proteomes" id="UP001202827">
    <property type="component" value="Unassembled WGS sequence"/>
</dbReference>
<gene>
    <name evidence="1" type="ORF">M0654_18335</name>
</gene>
<name>A0ABT0IVN2_9HYPH</name>
<evidence type="ECO:0000313" key="1">
    <source>
        <dbReference type="EMBL" id="MCK8781941.1"/>
    </source>
</evidence>
<proteinExistence type="predicted"/>
<reference evidence="1 2" key="1">
    <citation type="submission" date="2022-04" db="EMBL/GenBank/DDBJ databases">
        <title>Rhizobium coralii sp. nov., isolated from coral Turbinaria peltata.</title>
        <authorList>
            <person name="Sun H."/>
        </authorList>
    </citation>
    <scope>NUCLEOTIDE SEQUENCE [LARGE SCALE GENOMIC DNA]</scope>
    <source>
        <strain evidence="1 2">NTR19</strain>
    </source>
</reference>
<dbReference type="RefSeq" id="WP_248684327.1">
    <property type="nucleotide sequence ID" value="NZ_JALPRY010000023.1"/>
</dbReference>
<dbReference type="EMBL" id="JALPRY010000023">
    <property type="protein sequence ID" value="MCK8781941.1"/>
    <property type="molecule type" value="Genomic_DNA"/>
</dbReference>
<sequence length="147" mass="16386">MSLLLHEKWLGLLNPSLSTQSRDSHSYFSLFEFAREQLMPVSDNQDAVLQLPQNLTVRAISAVQQEMLQFIDKNTSTTIELPEDGQVDISFLQVMEAARIYANTAGKHLALASPASGPTLDVLQRSGLLEGFSAADQQFWLHQEVIQ</sequence>
<evidence type="ECO:0008006" key="3">
    <source>
        <dbReference type="Google" id="ProtNLM"/>
    </source>
</evidence>
<organism evidence="1 2">
    <name type="scientific">Neorhizobium turbinariae</name>
    <dbReference type="NCBI Taxonomy" id="2937795"/>
    <lineage>
        <taxon>Bacteria</taxon>
        <taxon>Pseudomonadati</taxon>
        <taxon>Pseudomonadota</taxon>
        <taxon>Alphaproteobacteria</taxon>
        <taxon>Hyphomicrobiales</taxon>
        <taxon>Rhizobiaceae</taxon>
        <taxon>Rhizobium/Agrobacterium group</taxon>
        <taxon>Neorhizobium</taxon>
    </lineage>
</organism>
<keyword evidence="2" id="KW-1185">Reference proteome</keyword>
<dbReference type="InterPro" id="IPR036513">
    <property type="entry name" value="STAS_dom_sf"/>
</dbReference>
<protein>
    <recommendedName>
        <fullName evidence="3">STAS domain-containing protein</fullName>
    </recommendedName>
</protein>